<gene>
    <name evidence="2" type="ORF">ElyMa_003175500</name>
</gene>
<reference evidence="2 3" key="1">
    <citation type="journal article" date="2021" name="Elife">
        <title>Chloroplast acquisition without the gene transfer in kleptoplastic sea slugs, Plakobranchus ocellatus.</title>
        <authorList>
            <person name="Maeda T."/>
            <person name="Takahashi S."/>
            <person name="Yoshida T."/>
            <person name="Shimamura S."/>
            <person name="Takaki Y."/>
            <person name="Nagai Y."/>
            <person name="Toyoda A."/>
            <person name="Suzuki Y."/>
            <person name="Arimoto A."/>
            <person name="Ishii H."/>
            <person name="Satoh N."/>
            <person name="Nishiyama T."/>
            <person name="Hasebe M."/>
            <person name="Maruyama T."/>
            <person name="Minagawa J."/>
            <person name="Obokata J."/>
            <person name="Shigenobu S."/>
        </authorList>
    </citation>
    <scope>NUCLEOTIDE SEQUENCE [LARGE SCALE GENOMIC DNA]</scope>
</reference>
<comment type="caution">
    <text evidence="2">The sequence shown here is derived from an EMBL/GenBank/DDBJ whole genome shotgun (WGS) entry which is preliminary data.</text>
</comment>
<dbReference type="GO" id="GO:0003964">
    <property type="term" value="F:RNA-directed DNA polymerase activity"/>
    <property type="evidence" value="ECO:0007669"/>
    <property type="project" value="UniProtKB-KW"/>
</dbReference>
<keyword evidence="2" id="KW-0548">Nucleotidyltransferase</keyword>
<feature type="signal peptide" evidence="1">
    <location>
        <begin position="1"/>
        <end position="18"/>
    </location>
</feature>
<proteinExistence type="predicted"/>
<keyword evidence="2" id="KW-0695">RNA-directed DNA polymerase</keyword>
<organism evidence="2 3">
    <name type="scientific">Elysia marginata</name>
    <dbReference type="NCBI Taxonomy" id="1093978"/>
    <lineage>
        <taxon>Eukaryota</taxon>
        <taxon>Metazoa</taxon>
        <taxon>Spiralia</taxon>
        <taxon>Lophotrochozoa</taxon>
        <taxon>Mollusca</taxon>
        <taxon>Gastropoda</taxon>
        <taxon>Heterobranchia</taxon>
        <taxon>Euthyneura</taxon>
        <taxon>Panpulmonata</taxon>
        <taxon>Sacoglossa</taxon>
        <taxon>Placobranchoidea</taxon>
        <taxon>Plakobranchidae</taxon>
        <taxon>Elysia</taxon>
    </lineage>
</organism>
<evidence type="ECO:0000256" key="1">
    <source>
        <dbReference type="SAM" id="SignalP"/>
    </source>
</evidence>
<name>A0AAV4IXX4_9GAST</name>
<feature type="chain" id="PRO_5043966143" evidence="1">
    <location>
        <begin position="19"/>
        <end position="190"/>
    </location>
</feature>
<accession>A0AAV4IXX4</accession>
<keyword evidence="2" id="KW-0808">Transferase</keyword>
<dbReference type="AlphaFoldDB" id="A0AAV4IXX4"/>
<sequence length="190" mass="21369">MKVFAVAVLALVAPLVLARDPVCYPPQSTTIGFLTLSEAKSYSINDYVNGILYFAPVGDIFGEPWTLVDLNQNLTYHKEDGKPCVYQAMDPEVRELLNQCIPDDAQLYGEIDGHPMYLTDRPGSIKWLMAVTPIENSPYYWRKDHITETAVLRVFNDLLVEADFGKMSVLCLLDFSAAFDTLDHNIMLTV</sequence>
<evidence type="ECO:0000313" key="3">
    <source>
        <dbReference type="Proteomes" id="UP000762676"/>
    </source>
</evidence>
<keyword evidence="3" id="KW-1185">Reference proteome</keyword>
<dbReference type="Proteomes" id="UP000762676">
    <property type="component" value="Unassembled WGS sequence"/>
</dbReference>
<protein>
    <submittedName>
        <fullName evidence="2">Reverse transcriptase-like protein</fullName>
    </submittedName>
</protein>
<evidence type="ECO:0000313" key="2">
    <source>
        <dbReference type="EMBL" id="GFS14985.1"/>
    </source>
</evidence>
<dbReference type="EMBL" id="BMAT01006562">
    <property type="protein sequence ID" value="GFS14985.1"/>
    <property type="molecule type" value="Genomic_DNA"/>
</dbReference>
<keyword evidence="1" id="KW-0732">Signal</keyword>